<dbReference type="Pfam" id="PF00271">
    <property type="entry name" value="Helicase_C"/>
    <property type="match status" value="1"/>
</dbReference>
<dbReference type="InterPro" id="IPR027417">
    <property type="entry name" value="P-loop_NTPase"/>
</dbReference>
<feature type="domain" description="Helicase C-terminal" evidence="6">
    <location>
        <begin position="482"/>
        <end position="641"/>
    </location>
</feature>
<dbReference type="SUPFAM" id="SSF52540">
    <property type="entry name" value="P-loop containing nucleoside triphosphate hydrolases"/>
    <property type="match status" value="1"/>
</dbReference>
<keyword evidence="4" id="KW-0067">ATP-binding</keyword>
<dbReference type="Gene3D" id="3.40.50.300">
    <property type="entry name" value="P-loop containing nucleotide triphosphate hydrolases"/>
    <property type="match status" value="1"/>
</dbReference>
<evidence type="ECO:0000256" key="2">
    <source>
        <dbReference type="ARBA" id="ARBA00022801"/>
    </source>
</evidence>
<evidence type="ECO:0000256" key="4">
    <source>
        <dbReference type="ARBA" id="ARBA00022840"/>
    </source>
</evidence>
<dbReference type="AlphaFoldDB" id="A0A1B9BV94"/>
<feature type="domain" description="Helicase ATP-binding" evidence="5">
    <location>
        <begin position="116"/>
        <end position="292"/>
    </location>
</feature>
<dbReference type="PANTHER" id="PTHR45766">
    <property type="entry name" value="DNA ANNEALING HELICASE AND ENDONUCLEASE ZRANB3 FAMILY MEMBER"/>
    <property type="match status" value="1"/>
</dbReference>
<dbReference type="InterPro" id="IPR001650">
    <property type="entry name" value="Helicase_C-like"/>
</dbReference>
<dbReference type="SMART" id="SM00487">
    <property type="entry name" value="DEXDc"/>
    <property type="match status" value="1"/>
</dbReference>
<keyword evidence="3 7" id="KW-0347">Helicase</keyword>
<dbReference type="CDD" id="cd18011">
    <property type="entry name" value="DEXDc_RapA"/>
    <property type="match status" value="1"/>
</dbReference>
<dbReference type="GO" id="GO:0004386">
    <property type="term" value="F:helicase activity"/>
    <property type="evidence" value="ECO:0007669"/>
    <property type="project" value="UniProtKB-KW"/>
</dbReference>
<dbReference type="InterPro" id="IPR000330">
    <property type="entry name" value="SNF2_N"/>
</dbReference>
<dbReference type="Pfam" id="PF00176">
    <property type="entry name" value="SNF2-rel_dom"/>
    <property type="match status" value="1"/>
</dbReference>
<dbReference type="GO" id="GO:0016787">
    <property type="term" value="F:hydrolase activity"/>
    <property type="evidence" value="ECO:0007669"/>
    <property type="project" value="UniProtKB-KW"/>
</dbReference>
<organism evidence="7 8">
    <name type="scientific">Acidithiobacillus ferrivorans</name>
    <dbReference type="NCBI Taxonomy" id="160808"/>
    <lineage>
        <taxon>Bacteria</taxon>
        <taxon>Pseudomonadati</taxon>
        <taxon>Pseudomonadota</taxon>
        <taxon>Acidithiobacillia</taxon>
        <taxon>Acidithiobacillales</taxon>
        <taxon>Acidithiobacillaceae</taxon>
        <taxon>Acidithiobacillus</taxon>
    </lineage>
</organism>
<dbReference type="RefSeq" id="WP_065414166.1">
    <property type="nucleotide sequence ID" value="NZ_MASQ01000129.1"/>
</dbReference>
<dbReference type="PANTHER" id="PTHR45766:SF6">
    <property type="entry name" value="SWI_SNF-RELATED MATRIX-ASSOCIATED ACTIN-DEPENDENT REGULATOR OF CHROMATIN SUBFAMILY A-LIKE PROTEIN 1"/>
    <property type="match status" value="1"/>
</dbReference>
<evidence type="ECO:0000259" key="6">
    <source>
        <dbReference type="PROSITE" id="PS51194"/>
    </source>
</evidence>
<evidence type="ECO:0000259" key="5">
    <source>
        <dbReference type="PROSITE" id="PS51192"/>
    </source>
</evidence>
<dbReference type="EMBL" id="MASQ01000129">
    <property type="protein sequence ID" value="OCB01658.1"/>
    <property type="molecule type" value="Genomic_DNA"/>
</dbReference>
<dbReference type="PROSITE" id="PS51192">
    <property type="entry name" value="HELICASE_ATP_BIND_1"/>
    <property type="match status" value="1"/>
</dbReference>
<evidence type="ECO:0000313" key="8">
    <source>
        <dbReference type="Proteomes" id="UP000093129"/>
    </source>
</evidence>
<protein>
    <submittedName>
        <fullName evidence="7">Helicase</fullName>
    </submittedName>
</protein>
<name>A0A1B9BV94_9PROT</name>
<dbReference type="InterPro" id="IPR038718">
    <property type="entry name" value="SNF2-like_sf"/>
</dbReference>
<keyword evidence="2" id="KW-0378">Hydrolase</keyword>
<proteinExistence type="predicted"/>
<evidence type="ECO:0000256" key="3">
    <source>
        <dbReference type="ARBA" id="ARBA00022806"/>
    </source>
</evidence>
<comment type="caution">
    <text evidence="7">The sequence shown here is derived from an EMBL/GenBank/DDBJ whole genome shotgun (WGS) entry which is preliminary data.</text>
</comment>
<keyword evidence="1" id="KW-0547">Nucleotide-binding</keyword>
<evidence type="ECO:0000313" key="7">
    <source>
        <dbReference type="EMBL" id="OCB01658.1"/>
    </source>
</evidence>
<dbReference type="Gene3D" id="3.40.50.10810">
    <property type="entry name" value="Tandem AAA-ATPase domain"/>
    <property type="match status" value="1"/>
</dbReference>
<dbReference type="Proteomes" id="UP000093129">
    <property type="component" value="Unassembled WGS sequence"/>
</dbReference>
<dbReference type="GO" id="GO:0005524">
    <property type="term" value="F:ATP binding"/>
    <property type="evidence" value="ECO:0007669"/>
    <property type="project" value="UniProtKB-KW"/>
</dbReference>
<evidence type="ECO:0000256" key="1">
    <source>
        <dbReference type="ARBA" id="ARBA00022741"/>
    </source>
</evidence>
<accession>A0A1B9BV94</accession>
<gene>
    <name evidence="7" type="ORF">BBC27_02815</name>
</gene>
<dbReference type="InterPro" id="IPR049730">
    <property type="entry name" value="SNF2/RAD54-like_C"/>
</dbReference>
<dbReference type="SMART" id="SM00490">
    <property type="entry name" value="HELICc"/>
    <property type="match status" value="1"/>
</dbReference>
<sequence>MTAFSQSSLQPGKLVTLRGRDWIVLPSEDRDLLVVKPLGGSDDEIAGIYLPLAIESDRPADARFVKPAADDLGDISSARLLYDSARLAFRNGAGPFRALAKLSFRPRSYQMVPLIMALRQESVRLLIADDVGVGKTVEALLIVKELLERRKIKRFAVICLPHLCEQWQAEIRAKVDIEAVIIRSNTQARLDRQIQGDTSVYDYYPYQVISIDFIKSDTRRDVFIEQCPELVIVDEAHTNARPAGASASQQQRYHLISRIAEKPAQQLILLTATPHSGKPEEFQSLLGLLRKDFAGLDIPESTQPQRRELAKYFVQRKRGDVEKWLGEDTPFPKRDAFEWPYELSPAYQQFFEEIIDFARRLIAPDPARGETRHVHYWTALALLRGVMSSPAAGIEMLNTRLTGLSPVAGDDAETPMAMESAPEDNPVRDTEFGFEGDNTPTQILERNAWTQRQRQELREFAKQLEQLGNIKQDHKLASAELILDDWLNSGFKPVVFCRYIATAKYIGEQLAPVLKKKFPKLDLAVITSELPDELRKQRIEEMGRSPLRVLVATDCLSEGINLQEHFTGVLHYDLPWNPNRLEQREGRVDRFGQMAPTVKACLLYGADNPIDGIVLDVLLRKVREIKRATGINVPFPEDSQSIIDTITQALLLNPNRHIEKKRVGNNQIEFDLGQFDEAASARANVTRKLEEAAEREKASRGIFAQNAIKAQEIEADLRDVDEAIGDPRAVENFVTSALNNLLGVQVDKDAKGYRVVLGNLPPQLRELLPDLGHSTQRDAIKVSFHSPTPEGYHYLGRNHRFVEQLCQLVMANTLARVDKRAARAAIVRSRQVSIKTTLLLFRCRNVIEQAKLNHQIVAEEMLLWGWRGTPQQKEFLDHAEAKAVLTEARASSDLSPQARASFLENELKLLDNLDDEFRIIAEQQSKRLVEAHERFSALMDKQRFQVVYPVLPMDLLGIYILLPE</sequence>
<dbReference type="CDD" id="cd18793">
    <property type="entry name" value="SF2_C_SNF"/>
    <property type="match status" value="1"/>
</dbReference>
<dbReference type="InterPro" id="IPR057342">
    <property type="entry name" value="DEXDc_RapA"/>
</dbReference>
<dbReference type="InterPro" id="IPR014001">
    <property type="entry name" value="Helicase_ATP-bd"/>
</dbReference>
<reference evidence="7 8" key="1">
    <citation type="submission" date="2016-07" db="EMBL/GenBank/DDBJ databases">
        <title>Draft genome of a psychrotolerant acidophile Acidithiobacillus ferrivorans strain YL15.</title>
        <authorList>
            <person name="Peng T."/>
            <person name="Ma L."/>
            <person name="Nan M."/>
            <person name="An N."/>
            <person name="Wang M."/>
            <person name="Qiu G."/>
            <person name="Zeng W."/>
        </authorList>
    </citation>
    <scope>NUCLEOTIDE SEQUENCE [LARGE SCALE GENOMIC DNA]</scope>
    <source>
        <strain evidence="7 8">YL15</strain>
    </source>
</reference>
<dbReference type="PROSITE" id="PS51194">
    <property type="entry name" value="HELICASE_CTER"/>
    <property type="match status" value="1"/>
</dbReference>